<organism evidence="2 3">
    <name type="scientific">Ostreococcus tauri</name>
    <name type="common">Marine green alga</name>
    <dbReference type="NCBI Taxonomy" id="70448"/>
    <lineage>
        <taxon>Eukaryota</taxon>
        <taxon>Viridiplantae</taxon>
        <taxon>Chlorophyta</taxon>
        <taxon>Mamiellophyceae</taxon>
        <taxon>Mamiellales</taxon>
        <taxon>Bathycoccaceae</taxon>
        <taxon>Ostreococcus</taxon>
    </lineage>
</organism>
<dbReference type="RefSeq" id="XP_022839731.1">
    <property type="nucleotide sequence ID" value="XM_022983088.1"/>
</dbReference>
<dbReference type="KEGG" id="ota:OT_ostta10g00130"/>
<gene>
    <name evidence="2" type="ORF">OT_ostta10g00130</name>
</gene>
<reference evidence="3" key="1">
    <citation type="journal article" date="2006" name="Proc. Natl. Acad. Sci. U.S.A.">
        <title>Genome analysis of the smallest free-living eukaryote Ostreococcus tauri unveils many unique features.</title>
        <authorList>
            <person name="Derelle E."/>
            <person name="Ferraz C."/>
            <person name="Rombauts S."/>
            <person name="Rouze P."/>
            <person name="Worden A.Z."/>
            <person name="Robbens S."/>
            <person name="Partensky F."/>
            <person name="Degroeve S."/>
            <person name="Echeynie S."/>
            <person name="Cooke R."/>
            <person name="Saeys Y."/>
            <person name="Wuyts J."/>
            <person name="Jabbari K."/>
            <person name="Bowler C."/>
            <person name="Panaud O."/>
            <person name="Piegu B."/>
            <person name="Ball S.G."/>
            <person name="Ral J.-P."/>
            <person name="Bouget F.-Y."/>
            <person name="Piganeau G."/>
            <person name="De Baets B."/>
            <person name="Picard A."/>
            <person name="Delseny M."/>
            <person name="Demaille J."/>
            <person name="Van de Peer Y."/>
            <person name="Moreau H."/>
        </authorList>
    </citation>
    <scope>NUCLEOTIDE SEQUENCE [LARGE SCALE GENOMIC DNA]</scope>
    <source>
        <strain evidence="3">OTTH 0595 / CCAP 157/2 / RCC745</strain>
    </source>
</reference>
<dbReference type="EMBL" id="CAID01000010">
    <property type="protein sequence ID" value="CEF99256.1"/>
    <property type="molecule type" value="Genomic_DNA"/>
</dbReference>
<feature type="domain" description="FAS1" evidence="1">
    <location>
        <begin position="181"/>
        <end position="360"/>
    </location>
</feature>
<name>A0A090M4Y5_OSTTA</name>
<sequence>MRNSFGTNSSVDEQFETSADFFGALIDVGMASRCAGTLQTAATASERVTLLITPDDAFERASLIMNKGLEEILKDEHLVCDILESSIIFGSLDPRDVQDGTQLNTASSTVPRLRVSIVQDVNIRKLKIYSDAGPTVADVFATDIVVCSQLRGVLVSDLLIPWLAPDLFPSVFKIAGYLPQLSKTMEALRVTESFRVMFESNEYKYDGSVAKSSVVNCAINNGFRAYFLPSNRAWRHFFLKTELTESAVFADHALLLSILLYTELQVQGDVAQDALMSYLSTSFDASQRLRPVGASSFLSAFPGQVEIPWLRLQVDVSRIMPRYMKLSGISTSSRFENTAQVVASDIASCTGVVHVIDHVLIPPTLTAFRQLSLRRDLSMFTEMLRAPVNSELLLELDTPSESNVFVDSIVFAPTDLAIKLTLTYLGWSFEDLLQQEALVEQFVTYHVVGTRSGAGAPERLQFRVGFIRDQQQLTTRLAYPILSKRSANTFEGTPIAKTVRVLSALDTKKLLFAPRYSLQGRLNTAQFITTDVPSTSGGIGIINGALIPPTAELGLSLYDRLWRTPTLRVFRELINVLGLQREFRVQGFGNGDTTIFAPTNAAWFALLSEWTTTQEDLIGSSTALLFDIILFMIAPRTEHFLDVERETYAPWQSKDARDGDEIITALSVYTSSANIMRFGAQQRCIGQVCTPINAFIAAPRIIGPTASSSISQSAPRANFARIISPVRACLSLLIFNAHINPYVQDMSTGQHALNGELYTVDKVLLPRFHDVCRTADFTYRRGHAFELSEGRIRRFGQCKSPPCSYTLPGLYGRAGLRISVEAVVTYDSLPICDPWCLLITWWWCIPCTGLIAQTVATIGGCAPYQTSCGGSLVLFVTDAGEVRFGAQTFMDSYNNSPLELGGGLRIVDVSVPGKGFVARDGIRFKVLCTYDGVSNTTKIYINDKLRGIADPYTMGQFVFQPFYNVSGNLHEKITLGNGEHSSDPIGRPSDLLEMYGDAPGTTSARDRTLPAIGHFAVYEASPLFEGSQPTQYFLPWTGIIHDVFVYFDNGLYQGIRYPSTCVHLEPREPEIDDFTNLVTSRRRLQTAVVPGVRIGARRHRREN</sequence>
<dbReference type="SUPFAM" id="SSF82153">
    <property type="entry name" value="FAS1 domain"/>
    <property type="match status" value="3"/>
</dbReference>
<comment type="caution">
    <text evidence="2">The sequence shown here is derived from an EMBL/GenBank/DDBJ whole genome shotgun (WGS) entry which is preliminary data.</text>
</comment>
<dbReference type="PANTHER" id="PTHR10900">
    <property type="entry name" value="PERIOSTIN-RELATED"/>
    <property type="match status" value="1"/>
</dbReference>
<dbReference type="InParanoid" id="A0A090M4Y5"/>
<dbReference type="InterPro" id="IPR050904">
    <property type="entry name" value="Adhesion/Biosynth-related"/>
</dbReference>
<accession>A0A090M4Y5</accession>
<dbReference type="AlphaFoldDB" id="A0A090M4Y5"/>
<dbReference type="GeneID" id="9832235"/>
<dbReference type="PROSITE" id="PS50213">
    <property type="entry name" value="FAS1"/>
    <property type="match status" value="2"/>
</dbReference>
<dbReference type="Proteomes" id="UP000009170">
    <property type="component" value="Unassembled WGS sequence"/>
</dbReference>
<evidence type="ECO:0000313" key="2">
    <source>
        <dbReference type="EMBL" id="CEF99256.1"/>
    </source>
</evidence>
<dbReference type="OrthoDB" id="286301at2759"/>
<dbReference type="InterPro" id="IPR000782">
    <property type="entry name" value="FAS1_domain"/>
</dbReference>
<dbReference type="InterPro" id="IPR036378">
    <property type="entry name" value="FAS1_dom_sf"/>
</dbReference>
<protein>
    <submittedName>
        <fullName evidence="2">FAS1 domain</fullName>
    </submittedName>
</protein>
<feature type="domain" description="FAS1" evidence="1">
    <location>
        <begin position="364"/>
        <end position="546"/>
    </location>
</feature>
<proteinExistence type="predicted"/>
<evidence type="ECO:0000313" key="3">
    <source>
        <dbReference type="Proteomes" id="UP000009170"/>
    </source>
</evidence>
<dbReference type="Gene3D" id="2.30.180.10">
    <property type="entry name" value="FAS1 domain"/>
    <property type="match status" value="4"/>
</dbReference>
<dbReference type="PANTHER" id="PTHR10900:SF77">
    <property type="entry name" value="FI19380P1"/>
    <property type="match status" value="1"/>
</dbReference>
<reference evidence="2 3" key="2">
    <citation type="journal article" date="2014" name="BMC Genomics">
        <title>An improved genome of the model marine alga Ostreococcus tauri unfolds by assessing Illumina de novo assemblies.</title>
        <authorList>
            <person name="Blanc-Mathieu R."/>
            <person name="Verhelst B."/>
            <person name="Derelle E."/>
            <person name="Rombauts S."/>
            <person name="Bouget F.Y."/>
            <person name="Carre I."/>
            <person name="Chateau A."/>
            <person name="Eyre-Walker A."/>
            <person name="Grimsley N."/>
            <person name="Moreau H."/>
            <person name="Piegu B."/>
            <person name="Rivals E."/>
            <person name="Schackwitz W."/>
            <person name="Van de Peer Y."/>
            <person name="Piganeau G."/>
        </authorList>
    </citation>
    <scope>NUCLEOTIDE SEQUENCE [LARGE SCALE GENOMIC DNA]</scope>
    <source>
        <strain evidence="3">OTTH 0595 / CCAP 157/2 / RCC745</strain>
    </source>
</reference>
<evidence type="ECO:0000259" key="1">
    <source>
        <dbReference type="PROSITE" id="PS50213"/>
    </source>
</evidence>
<keyword evidence="3" id="KW-1185">Reference proteome</keyword>